<feature type="compositionally biased region" description="Polar residues" evidence="2">
    <location>
        <begin position="408"/>
        <end position="417"/>
    </location>
</feature>
<accession>A0ABP9VZJ2</accession>
<feature type="repeat" description="TPR" evidence="1">
    <location>
        <begin position="195"/>
        <end position="228"/>
    </location>
</feature>
<name>A0ABP9VZJ2_9BACT</name>
<comment type="caution">
    <text evidence="3">The sequence shown here is derived from an EMBL/GenBank/DDBJ whole genome shotgun (WGS) entry which is preliminary data.</text>
</comment>
<dbReference type="EMBL" id="BAABRO010000024">
    <property type="protein sequence ID" value="GAA5510544.1"/>
    <property type="molecule type" value="Genomic_DNA"/>
</dbReference>
<sequence>MPSGEFLVKRSTKIQRALLFSLIAGSAVSFSTGCSNQRPTFASMNPFSRATIDAPKADQPSMTESIASTATGAKDQVSAVGVSAKNAIGKTTDAIAGVFRRDSAKDAAETSDTDPLRLTDEPATVGPEVLVANGQLWESTGNFQKAMESYNKALEKTPNDSAALTSIARLHFRQGNHAKATEYFQLAIKQSPGDAALYNDLGLTLSKTGNHDEAAKMIAKSLELAPGTSRYANNLASVLFESNKKQEALQVLMQNNKPAVANFNMAYLHYSKGQMNEARGFLSETLKFDAQGASDAAVKKAVERSREMLAQIDASRGVNPAQAPVEKIAAQPPQTQASVAQAAGAPANGTTDAAASIAARANADVPAAAVSYRPAATTWAPSTATGNPNAAATTPASPAVPSYSTPSFQPATLSVNPKATAETTPGTWPTTPGAAAKPAAKPVQPAAEKPADSEASSPSGSGFQLPHGFQFPESH</sequence>
<proteinExistence type="predicted"/>
<reference evidence="3 4" key="1">
    <citation type="submission" date="2024-02" db="EMBL/GenBank/DDBJ databases">
        <title>Rhodopirellula caenicola NBRC 110016.</title>
        <authorList>
            <person name="Ichikawa N."/>
            <person name="Katano-Makiyama Y."/>
            <person name="Hidaka K."/>
        </authorList>
    </citation>
    <scope>NUCLEOTIDE SEQUENCE [LARGE SCALE GENOMIC DNA]</scope>
    <source>
        <strain evidence="3 4">NBRC 110016</strain>
    </source>
</reference>
<dbReference type="Proteomes" id="UP001416858">
    <property type="component" value="Unassembled WGS sequence"/>
</dbReference>
<evidence type="ECO:0000256" key="2">
    <source>
        <dbReference type="SAM" id="MobiDB-lite"/>
    </source>
</evidence>
<evidence type="ECO:0000313" key="4">
    <source>
        <dbReference type="Proteomes" id="UP001416858"/>
    </source>
</evidence>
<protein>
    <submittedName>
        <fullName evidence="3">Photosystem I assembly protein Ycf3</fullName>
    </submittedName>
</protein>
<keyword evidence="1" id="KW-0802">TPR repeat</keyword>
<dbReference type="SUPFAM" id="SSF48452">
    <property type="entry name" value="TPR-like"/>
    <property type="match status" value="1"/>
</dbReference>
<dbReference type="InterPro" id="IPR011990">
    <property type="entry name" value="TPR-like_helical_dom_sf"/>
</dbReference>
<evidence type="ECO:0000313" key="3">
    <source>
        <dbReference type="EMBL" id="GAA5510544.1"/>
    </source>
</evidence>
<feature type="compositionally biased region" description="Low complexity" evidence="2">
    <location>
        <begin position="380"/>
        <end position="407"/>
    </location>
</feature>
<dbReference type="Pfam" id="PF13432">
    <property type="entry name" value="TPR_16"/>
    <property type="match status" value="1"/>
</dbReference>
<evidence type="ECO:0000256" key="1">
    <source>
        <dbReference type="PROSITE-ProRule" id="PRU00339"/>
    </source>
</evidence>
<dbReference type="PANTHER" id="PTHR12558:SF13">
    <property type="entry name" value="CELL DIVISION CYCLE PROTEIN 27 HOMOLOG"/>
    <property type="match status" value="1"/>
</dbReference>
<dbReference type="PROSITE" id="PS50005">
    <property type="entry name" value="TPR"/>
    <property type="match status" value="3"/>
</dbReference>
<dbReference type="PANTHER" id="PTHR12558">
    <property type="entry name" value="CELL DIVISION CYCLE 16,23,27"/>
    <property type="match status" value="1"/>
</dbReference>
<dbReference type="Gene3D" id="1.25.40.10">
    <property type="entry name" value="Tetratricopeptide repeat domain"/>
    <property type="match status" value="1"/>
</dbReference>
<gene>
    <name evidence="3" type="primary">ycf3_2</name>
    <name evidence="3" type="ORF">Rcae01_06053</name>
</gene>
<keyword evidence="4" id="KW-1185">Reference proteome</keyword>
<dbReference type="InterPro" id="IPR019734">
    <property type="entry name" value="TPR_rpt"/>
</dbReference>
<organism evidence="3 4">
    <name type="scientific">Novipirellula caenicola</name>
    <dbReference type="NCBI Taxonomy" id="1536901"/>
    <lineage>
        <taxon>Bacteria</taxon>
        <taxon>Pseudomonadati</taxon>
        <taxon>Planctomycetota</taxon>
        <taxon>Planctomycetia</taxon>
        <taxon>Pirellulales</taxon>
        <taxon>Pirellulaceae</taxon>
        <taxon>Novipirellula</taxon>
    </lineage>
</organism>
<feature type="region of interest" description="Disordered" evidence="2">
    <location>
        <begin position="380"/>
        <end position="475"/>
    </location>
</feature>
<feature type="repeat" description="TPR" evidence="1">
    <location>
        <begin position="127"/>
        <end position="160"/>
    </location>
</feature>
<feature type="repeat" description="TPR" evidence="1">
    <location>
        <begin position="161"/>
        <end position="194"/>
    </location>
</feature>
<dbReference type="Pfam" id="PF13181">
    <property type="entry name" value="TPR_8"/>
    <property type="match status" value="1"/>
</dbReference>
<dbReference type="SMART" id="SM00028">
    <property type="entry name" value="TPR"/>
    <property type="match status" value="4"/>
</dbReference>
<feature type="compositionally biased region" description="Low complexity" evidence="2">
    <location>
        <begin position="419"/>
        <end position="448"/>
    </location>
</feature>